<keyword evidence="2" id="KW-1133">Transmembrane helix</keyword>
<evidence type="ECO:0008006" key="5">
    <source>
        <dbReference type="Google" id="ProtNLM"/>
    </source>
</evidence>
<feature type="transmembrane region" description="Helical" evidence="2">
    <location>
        <begin position="33"/>
        <end position="55"/>
    </location>
</feature>
<feature type="region of interest" description="Disordered" evidence="1">
    <location>
        <begin position="238"/>
        <end position="262"/>
    </location>
</feature>
<evidence type="ECO:0000256" key="2">
    <source>
        <dbReference type="SAM" id="Phobius"/>
    </source>
</evidence>
<keyword evidence="2" id="KW-0812">Transmembrane</keyword>
<protein>
    <recommendedName>
        <fullName evidence="5">Meckel syndrome type 1 protein</fullName>
    </recommendedName>
</protein>
<name>A0ABW0PML3_9BURK</name>
<keyword evidence="4" id="KW-1185">Reference proteome</keyword>
<feature type="region of interest" description="Disordered" evidence="1">
    <location>
        <begin position="109"/>
        <end position="224"/>
    </location>
</feature>
<keyword evidence="2" id="KW-0472">Membrane</keyword>
<dbReference type="EMBL" id="JBHSMS010000053">
    <property type="protein sequence ID" value="MFC5512717.1"/>
    <property type="molecule type" value="Genomic_DNA"/>
</dbReference>
<sequence>MSSRRGAGEENILAMLERDSARRPGTRMSGARLASYGAAAALAGILAGGVAWLAYDNHKTAQQLQFRYDAIAAAPAVMADAALPPPVAPGAAPAPAADASRTAVIVDESVRARDTTPASAPPPLVMLPPREIKNTKPPLPGPRPAQDKAQSTPTKAQVRAGVKSDPPRVAARPALDKKAAKTVKPAVRAARAAATRVAGTPKARPEAAARARKGAAPAGDAPVDSDVALISAIIAHSERHRGESEPAGACSGARCQPKSTRP</sequence>
<reference evidence="4" key="1">
    <citation type="journal article" date="2019" name="Int. J. Syst. Evol. Microbiol.">
        <title>The Global Catalogue of Microorganisms (GCM) 10K type strain sequencing project: providing services to taxonomists for standard genome sequencing and annotation.</title>
        <authorList>
            <consortium name="The Broad Institute Genomics Platform"/>
            <consortium name="The Broad Institute Genome Sequencing Center for Infectious Disease"/>
            <person name="Wu L."/>
            <person name="Ma J."/>
        </authorList>
    </citation>
    <scope>NUCLEOTIDE SEQUENCE [LARGE SCALE GENOMIC DNA]</scope>
    <source>
        <strain evidence="4">CCUG 38813</strain>
    </source>
</reference>
<comment type="caution">
    <text evidence="3">The sequence shown here is derived from an EMBL/GenBank/DDBJ whole genome shotgun (WGS) entry which is preliminary data.</text>
</comment>
<feature type="compositionally biased region" description="Low complexity" evidence="1">
    <location>
        <begin position="210"/>
        <end position="222"/>
    </location>
</feature>
<organism evidence="3 4">
    <name type="scientific">Massilia jejuensis</name>
    <dbReference type="NCBI Taxonomy" id="648894"/>
    <lineage>
        <taxon>Bacteria</taxon>
        <taxon>Pseudomonadati</taxon>
        <taxon>Pseudomonadota</taxon>
        <taxon>Betaproteobacteria</taxon>
        <taxon>Burkholderiales</taxon>
        <taxon>Oxalobacteraceae</taxon>
        <taxon>Telluria group</taxon>
        <taxon>Massilia</taxon>
    </lineage>
</organism>
<accession>A0ABW0PML3</accession>
<evidence type="ECO:0000313" key="4">
    <source>
        <dbReference type="Proteomes" id="UP001596031"/>
    </source>
</evidence>
<feature type="compositionally biased region" description="Low complexity" evidence="1">
    <location>
        <begin position="182"/>
        <end position="202"/>
    </location>
</feature>
<dbReference type="Proteomes" id="UP001596031">
    <property type="component" value="Unassembled WGS sequence"/>
</dbReference>
<proteinExistence type="predicted"/>
<dbReference type="RefSeq" id="WP_379723508.1">
    <property type="nucleotide sequence ID" value="NZ_JBHSMS010000053.1"/>
</dbReference>
<evidence type="ECO:0000313" key="3">
    <source>
        <dbReference type="EMBL" id="MFC5512717.1"/>
    </source>
</evidence>
<evidence type="ECO:0000256" key="1">
    <source>
        <dbReference type="SAM" id="MobiDB-lite"/>
    </source>
</evidence>
<gene>
    <name evidence="3" type="ORF">ACFPOU_16515</name>
</gene>